<feature type="transmembrane region" description="Helical" evidence="2">
    <location>
        <begin position="831"/>
        <end position="848"/>
    </location>
</feature>
<feature type="transmembrane region" description="Helical" evidence="2">
    <location>
        <begin position="921"/>
        <end position="943"/>
    </location>
</feature>
<keyword evidence="2" id="KW-0472">Membrane</keyword>
<dbReference type="RefSeq" id="WP_148066816.1">
    <property type="nucleotide sequence ID" value="NZ_VRZA01000001.1"/>
</dbReference>
<sequence>MKLSALKAFLPSKHLLAVALILGLAALWYLQLADRQADHIVRRNFNHLNQITANIETVHAGLESNVLFECEKVLEEIGPDYFADNASATANKVKAFYTRWAGNSVLVRGASSISVEKRNGKPQDDTSLPWGEAASTKTQKKSSSDAASSTTREQRCKRREPALTLHMKSGSIELVPGGILSRFILSFKGMDSGNSDATAEKVFQISIKQDFSLVNGLDFSEGYFDTILLGTYEDKGGQVFYNTATTTASVPEDNIRDLFNATHDYARFSSLRAFARATRISELKLADLAANGSVKGAGMDSDESWSSQSRLLSIPLGRDDKIAFSQPLTLSFLESQAPVIVGLMEASEFNRLKYHLPLNVVLLLVVVLLAGILSLSFLRLVLLPKHAVIRRYDVILSFVSLVGLALLTNVFLANLTASYQFDDIYRKDLKAIHRDIQKQFYQEREKLVEYLLAIVDTRPEDSGNDIAQMKYELLAPHGNTTEDPIKEGHNTPYARACFTSGVTIADSDVDNDSVDKKTKSATWTRQCYTDTLPLFTDLFLLDGDAQHLGSFVTFDSYNLKPGFKVSSRKYYTALKQDSAWKIDVSGVSQPYYMERIETLSDGALETGISIRIPSVAQFCHVDDAHDFCTFCEALAPEILVGTTQIRSFDYTTMPPGFGFAVFDRYTGNVLYHSNNRRSRRENFYRATDDSAELKAAAISGLDANLDLSYKGEEIRVKLSSLRATDWMLATFYDKSLVDVVNFRFSAASFGLSGLVLIGIPLAIATLGCILAVVRAAYQLRIRERNVSRRYPEWTYPNPHRPDIHRILSLYFGFLLWLYIGVIYYLDLGAGYLWWLFVLVASPLLWYLFTVRARATSPPNTGTVYQATTPGNRWRRLMGVANELRQDLVAIAQDHKPLAGWFLTSTVICFLVLAWLTPGASLFNVPLALVAAFLVGLVGLALLLPLYATTSETLPALTSSAAKPAPEPPEPELTADQAATPPAFSYAALSWYRMQLCLLLLLVAVLPAIQLQNESYDVHERLWLDFHSWAVSDRLMVRSQAIRDYAGGLRQAHNFDLEQQLFNTDSSGIYLPRTLLVRQHEGAEQTLMDSREKDRYGELVQAEDKIIRSAVSTESLQVMANCHPHSDSNRGPHEIAQLRNRIDNFWVGNAAKSSPAFSNVGAILSQFIDVDQHAHRYQPDLTGEDDDNNQEGCASGQASLYFVDHLDERRGTHFLFDYYFPHTRADPLLIVSYYLVLILVAAALIQLLLGFIMRRTLLCRELELEPPLLNEPTTGRGTSPRAGHPFAGRDSLWLMVPAHIDIVSAFESARGQLLPESAGVEANPGSLRGGKLLKYETAKTLVLIDFFEIIRDRGTSASVAKRIKSEFGDDWRLVVFSYMHPAYWLKHRMGADDLPEAERSQWEQWLRQPSVYRYFEGEMARPVSTNYRRAWEHSSMDERLVLGSIYYEGLIHYRNRNTLQSLVNRGLLQQQNHHLTFSNVFLDEEGRYNWGQFLHDNLPLGEFKRQASGYQTSLWKAFRGPILLALLALLGFLTYVAQDELRTVLSLLAALGAATAALASVGERLRAFQNFMTGNSRQ</sequence>
<name>A0A5C9A916_9GAMM</name>
<comment type="caution">
    <text evidence="3">The sequence shown here is derived from an EMBL/GenBank/DDBJ whole genome shotgun (WGS) entry which is preliminary data.</text>
</comment>
<feature type="transmembrane region" description="Helical" evidence="2">
    <location>
        <begin position="749"/>
        <end position="773"/>
    </location>
</feature>
<feature type="region of interest" description="Disordered" evidence="1">
    <location>
        <begin position="116"/>
        <end position="160"/>
    </location>
</feature>
<reference evidence="3 4" key="1">
    <citation type="submission" date="2019-08" db="EMBL/GenBank/DDBJ databases">
        <title>Parahaliea maris sp. nov., isolated from the surface seawater.</title>
        <authorList>
            <person name="Liu Y."/>
        </authorList>
    </citation>
    <scope>NUCLEOTIDE SEQUENCE [LARGE SCALE GENOMIC DNA]</scope>
    <source>
        <strain evidence="3 4">HSLHS9</strain>
    </source>
</reference>
<feature type="transmembrane region" description="Helical" evidence="2">
    <location>
        <begin position="1230"/>
        <end position="1251"/>
    </location>
</feature>
<gene>
    <name evidence="3" type="ORF">FV139_03435</name>
</gene>
<feature type="transmembrane region" description="Helical" evidence="2">
    <location>
        <begin position="394"/>
        <end position="412"/>
    </location>
</feature>
<dbReference type="Proteomes" id="UP000321039">
    <property type="component" value="Unassembled WGS sequence"/>
</dbReference>
<proteinExistence type="predicted"/>
<feature type="transmembrane region" description="Helical" evidence="2">
    <location>
        <begin position="807"/>
        <end position="825"/>
    </location>
</feature>
<keyword evidence="2" id="KW-1133">Transmembrane helix</keyword>
<feature type="transmembrane region" description="Helical" evidence="2">
    <location>
        <begin position="1517"/>
        <end position="1536"/>
    </location>
</feature>
<evidence type="ECO:0000313" key="3">
    <source>
        <dbReference type="EMBL" id="TXS96544.1"/>
    </source>
</evidence>
<evidence type="ECO:0000256" key="1">
    <source>
        <dbReference type="SAM" id="MobiDB-lite"/>
    </source>
</evidence>
<accession>A0A5C9A916</accession>
<feature type="transmembrane region" description="Helical" evidence="2">
    <location>
        <begin position="1542"/>
        <end position="1561"/>
    </location>
</feature>
<keyword evidence="4" id="KW-1185">Reference proteome</keyword>
<feature type="transmembrane region" description="Helical" evidence="2">
    <location>
        <begin position="990"/>
        <end position="1008"/>
    </location>
</feature>
<dbReference type="EMBL" id="VRZA01000001">
    <property type="protein sequence ID" value="TXS96544.1"/>
    <property type="molecule type" value="Genomic_DNA"/>
</dbReference>
<evidence type="ECO:0000256" key="2">
    <source>
        <dbReference type="SAM" id="Phobius"/>
    </source>
</evidence>
<feature type="transmembrane region" description="Helical" evidence="2">
    <location>
        <begin position="897"/>
        <end position="915"/>
    </location>
</feature>
<evidence type="ECO:0000313" key="4">
    <source>
        <dbReference type="Proteomes" id="UP000321039"/>
    </source>
</evidence>
<protein>
    <submittedName>
        <fullName evidence="3">Uncharacterized protein</fullName>
    </submittedName>
</protein>
<feature type="transmembrane region" description="Helical" evidence="2">
    <location>
        <begin position="360"/>
        <end position="382"/>
    </location>
</feature>
<keyword evidence="2" id="KW-0812">Transmembrane</keyword>
<organism evidence="3 4">
    <name type="scientific">Parahaliea maris</name>
    <dbReference type="NCBI Taxonomy" id="2716870"/>
    <lineage>
        <taxon>Bacteria</taxon>
        <taxon>Pseudomonadati</taxon>
        <taxon>Pseudomonadota</taxon>
        <taxon>Gammaproteobacteria</taxon>
        <taxon>Cellvibrionales</taxon>
        <taxon>Halieaceae</taxon>
        <taxon>Parahaliea</taxon>
    </lineage>
</organism>